<evidence type="ECO:0000256" key="9">
    <source>
        <dbReference type="SAM" id="SignalP"/>
    </source>
</evidence>
<dbReference type="InterPro" id="IPR050790">
    <property type="entry name" value="ExbB/TolQ_transport"/>
</dbReference>
<evidence type="ECO:0000256" key="7">
    <source>
        <dbReference type="SAM" id="Coils"/>
    </source>
</evidence>
<dbReference type="Gene3D" id="1.20.5.340">
    <property type="match status" value="1"/>
</dbReference>
<evidence type="ECO:0000259" key="10">
    <source>
        <dbReference type="Pfam" id="PF01618"/>
    </source>
</evidence>
<evidence type="ECO:0000256" key="5">
    <source>
        <dbReference type="ARBA" id="ARBA00023136"/>
    </source>
</evidence>
<keyword evidence="6" id="KW-0813">Transport</keyword>
<feature type="domain" description="MotA/TolQ/ExbB proton channel" evidence="10">
    <location>
        <begin position="333"/>
        <end position="440"/>
    </location>
</feature>
<keyword evidence="7" id="KW-0175">Coiled coil</keyword>
<reference evidence="11" key="1">
    <citation type="journal article" date="2014" name="Int. J. Syst. Evol. Microbiol.">
        <title>Complete genome of a new Firmicutes species belonging to the dominant human colonic microbiota ('Ruminococcus bicirculans') reveals two chromosomes and a selective capacity to utilize plant glucans.</title>
        <authorList>
            <consortium name="NISC Comparative Sequencing Program"/>
            <person name="Wegmann U."/>
            <person name="Louis P."/>
            <person name="Goesmann A."/>
            <person name="Henrissat B."/>
            <person name="Duncan S.H."/>
            <person name="Flint H.J."/>
        </authorList>
    </citation>
    <scope>NUCLEOTIDE SEQUENCE</scope>
    <source>
        <strain evidence="11">NBRC 108219</strain>
    </source>
</reference>
<evidence type="ECO:0000256" key="6">
    <source>
        <dbReference type="RuleBase" id="RU004057"/>
    </source>
</evidence>
<evidence type="ECO:0000256" key="8">
    <source>
        <dbReference type="SAM" id="Phobius"/>
    </source>
</evidence>
<keyword evidence="2" id="KW-1003">Cell membrane</keyword>
<evidence type="ECO:0000313" key="11">
    <source>
        <dbReference type="EMBL" id="GLQ24889.1"/>
    </source>
</evidence>
<evidence type="ECO:0000256" key="2">
    <source>
        <dbReference type="ARBA" id="ARBA00022475"/>
    </source>
</evidence>
<dbReference type="PIRSF" id="PIRSF037714">
    <property type="entry name" value="TolR"/>
    <property type="match status" value="1"/>
</dbReference>
<evidence type="ECO:0000256" key="1">
    <source>
        <dbReference type="ARBA" id="ARBA00004651"/>
    </source>
</evidence>
<comment type="caution">
    <text evidence="11">The sequence shown here is derived from an EMBL/GenBank/DDBJ whole genome shotgun (WGS) entry which is preliminary data.</text>
</comment>
<dbReference type="Pfam" id="PF01618">
    <property type="entry name" value="MotA_ExbB"/>
    <property type="match status" value="1"/>
</dbReference>
<protein>
    <submittedName>
        <fullName evidence="11">Biopolymer transporter ExbB</fullName>
    </submittedName>
</protein>
<gene>
    <name evidence="11" type="ORF">GCM10007853_27630</name>
</gene>
<accession>A0ABQ5VBL1</accession>
<dbReference type="InterPro" id="IPR002898">
    <property type="entry name" value="MotA_ExbB_proton_chnl"/>
</dbReference>
<dbReference type="RefSeq" id="WP_284391842.1">
    <property type="nucleotide sequence ID" value="NZ_BSNK01000002.1"/>
</dbReference>
<sequence>MKFYKSAMAALMGSALLVAAPASAQITSIQELLNQVRADAAEQDRINTQRVREFESNAAQQTEELRRARSELAQLEAQARRVESTFSANQNQIDGLKGELTAAQGEFGEVFGLARSMAGEFKSTLDRSLITAQLPNRTEVLGRVAESDALPSTSDLNAIWRTMLEEIVEQRKVASFSAQVAGIDGQTGVTRVGPFVAFTEDGGEFLQYNPPSSGGEDLPRLSLLPAQPGGAIQSAADRVLNASAGEVVYAPIDPTRGELLKTFDLRPGPWERAQQGGIIGNIIMLLGAVTGLLGLLLIVRLFLIRMAVAGQKRKSQPSKSNALGRVMLAYEGARNADADTVELKLDEAILQESPKLEFGLNFIKLIAGIAPLLGLLGTVTGMIQTFQAMMIYGAGDPQLMAGGISVALVTTMLGLIVAIPLLIIHSFAASLARSVQSTLEEQSAGIVARHVESRSAGSVGVAPVTKI</sequence>
<organism evidence="11 12">
    <name type="scientific">Algimonas ampicilliniresistens</name>
    <dbReference type="NCBI Taxonomy" id="1298735"/>
    <lineage>
        <taxon>Bacteria</taxon>
        <taxon>Pseudomonadati</taxon>
        <taxon>Pseudomonadota</taxon>
        <taxon>Alphaproteobacteria</taxon>
        <taxon>Maricaulales</taxon>
        <taxon>Robiginitomaculaceae</taxon>
        <taxon>Algimonas</taxon>
    </lineage>
</organism>
<evidence type="ECO:0000256" key="4">
    <source>
        <dbReference type="ARBA" id="ARBA00022989"/>
    </source>
</evidence>
<feature type="transmembrane region" description="Helical" evidence="8">
    <location>
        <begin position="282"/>
        <end position="303"/>
    </location>
</feature>
<feature type="transmembrane region" description="Helical" evidence="8">
    <location>
        <begin position="403"/>
        <end position="424"/>
    </location>
</feature>
<name>A0ABQ5VBL1_9PROT</name>
<reference evidence="11" key="2">
    <citation type="submission" date="2023-01" db="EMBL/GenBank/DDBJ databases">
        <title>Draft genome sequence of Algimonas ampicilliniresistens strain NBRC 108219.</title>
        <authorList>
            <person name="Sun Q."/>
            <person name="Mori K."/>
        </authorList>
    </citation>
    <scope>NUCLEOTIDE SEQUENCE</scope>
    <source>
        <strain evidence="11">NBRC 108219</strain>
    </source>
</reference>
<comment type="subcellular location">
    <subcellularLocation>
        <location evidence="1">Cell membrane</location>
        <topology evidence="1">Multi-pass membrane protein</topology>
    </subcellularLocation>
    <subcellularLocation>
        <location evidence="6">Membrane</location>
        <topology evidence="6">Multi-pass membrane protein</topology>
    </subcellularLocation>
</comment>
<dbReference type="Proteomes" id="UP001161391">
    <property type="component" value="Unassembled WGS sequence"/>
</dbReference>
<feature type="coiled-coil region" evidence="7">
    <location>
        <begin position="51"/>
        <end position="92"/>
    </location>
</feature>
<keyword evidence="5 8" id="KW-0472">Membrane</keyword>
<keyword evidence="6" id="KW-0653">Protein transport</keyword>
<feature type="signal peptide" evidence="9">
    <location>
        <begin position="1"/>
        <end position="24"/>
    </location>
</feature>
<comment type="similarity">
    <text evidence="6">Belongs to the exbB/tolQ family.</text>
</comment>
<dbReference type="EMBL" id="BSNK01000002">
    <property type="protein sequence ID" value="GLQ24889.1"/>
    <property type="molecule type" value="Genomic_DNA"/>
</dbReference>
<dbReference type="InterPro" id="IPR017270">
    <property type="entry name" value="MotA/TolQ/ExbB-rel"/>
</dbReference>
<keyword evidence="4 8" id="KW-1133">Transmembrane helix</keyword>
<keyword evidence="9" id="KW-0732">Signal</keyword>
<keyword evidence="12" id="KW-1185">Reference proteome</keyword>
<dbReference type="PANTHER" id="PTHR30625:SF11">
    <property type="entry name" value="MOTA_TOLQ_EXBB PROTON CHANNEL DOMAIN-CONTAINING PROTEIN"/>
    <property type="match status" value="1"/>
</dbReference>
<feature type="transmembrane region" description="Helical" evidence="8">
    <location>
        <begin position="362"/>
        <end position="383"/>
    </location>
</feature>
<feature type="chain" id="PRO_5045362068" evidence="9">
    <location>
        <begin position="25"/>
        <end position="467"/>
    </location>
</feature>
<evidence type="ECO:0000313" key="12">
    <source>
        <dbReference type="Proteomes" id="UP001161391"/>
    </source>
</evidence>
<proteinExistence type="inferred from homology"/>
<keyword evidence="3 8" id="KW-0812">Transmembrane</keyword>
<evidence type="ECO:0000256" key="3">
    <source>
        <dbReference type="ARBA" id="ARBA00022692"/>
    </source>
</evidence>
<dbReference type="PANTHER" id="PTHR30625">
    <property type="entry name" value="PROTEIN TOLQ"/>
    <property type="match status" value="1"/>
</dbReference>